<dbReference type="InterPro" id="IPR043936">
    <property type="entry name" value="HOOK_N"/>
</dbReference>
<evidence type="ECO:0000256" key="3">
    <source>
        <dbReference type="ARBA" id="ARBA00023054"/>
    </source>
</evidence>
<feature type="coiled-coil region" evidence="4">
    <location>
        <begin position="1129"/>
        <end position="1177"/>
    </location>
</feature>
<dbReference type="Pfam" id="PF19047">
    <property type="entry name" value="HOOK_N"/>
    <property type="match status" value="1"/>
</dbReference>
<feature type="compositionally biased region" description="Low complexity" evidence="5">
    <location>
        <begin position="1558"/>
        <end position="1570"/>
    </location>
</feature>
<comment type="subcellular location">
    <subcellularLocation>
        <location evidence="1">Cytoplasm</location>
    </subcellularLocation>
</comment>
<evidence type="ECO:0000256" key="1">
    <source>
        <dbReference type="ARBA" id="ARBA00004496"/>
    </source>
</evidence>
<name>A0AAW0V2A8_SCYPA</name>
<keyword evidence="2" id="KW-0963">Cytoplasm</keyword>
<dbReference type="Gene3D" id="1.10.418.10">
    <property type="entry name" value="Calponin-like domain"/>
    <property type="match status" value="1"/>
</dbReference>
<feature type="compositionally biased region" description="Pro residues" evidence="5">
    <location>
        <begin position="1668"/>
        <end position="1678"/>
    </location>
</feature>
<evidence type="ECO:0000256" key="4">
    <source>
        <dbReference type="SAM" id="Coils"/>
    </source>
</evidence>
<dbReference type="GO" id="GO:0008017">
    <property type="term" value="F:microtubule binding"/>
    <property type="evidence" value="ECO:0007669"/>
    <property type="project" value="TreeGrafter"/>
</dbReference>
<gene>
    <name evidence="7" type="ORF">O3P69_006998</name>
</gene>
<evidence type="ECO:0000313" key="7">
    <source>
        <dbReference type="EMBL" id="KAK8405971.1"/>
    </source>
</evidence>
<dbReference type="SUPFAM" id="SSF116907">
    <property type="entry name" value="Hook domain"/>
    <property type="match status" value="1"/>
</dbReference>
<proteinExistence type="predicted"/>
<accession>A0AAW0V2A8</accession>
<dbReference type="Proteomes" id="UP001487740">
    <property type="component" value="Unassembled WGS sequence"/>
</dbReference>
<feature type="coiled-coil region" evidence="4">
    <location>
        <begin position="945"/>
        <end position="1093"/>
    </location>
</feature>
<dbReference type="GO" id="GO:0051959">
    <property type="term" value="F:dynein light intermediate chain binding"/>
    <property type="evidence" value="ECO:0007669"/>
    <property type="project" value="TreeGrafter"/>
</dbReference>
<dbReference type="InterPro" id="IPR036872">
    <property type="entry name" value="CH_dom_sf"/>
</dbReference>
<dbReference type="GO" id="GO:0005813">
    <property type="term" value="C:centrosome"/>
    <property type="evidence" value="ECO:0007669"/>
    <property type="project" value="TreeGrafter"/>
</dbReference>
<feature type="compositionally biased region" description="Low complexity" evidence="5">
    <location>
        <begin position="1644"/>
        <end position="1661"/>
    </location>
</feature>
<feature type="domain" description="HOOK N-terminal" evidence="6">
    <location>
        <begin position="18"/>
        <end position="160"/>
    </location>
</feature>
<evidence type="ECO:0000313" key="8">
    <source>
        <dbReference type="Proteomes" id="UP001487740"/>
    </source>
</evidence>
<keyword evidence="3 4" id="KW-0175">Coiled coil</keyword>
<evidence type="ECO:0000256" key="5">
    <source>
        <dbReference type="SAM" id="MobiDB-lite"/>
    </source>
</evidence>
<feature type="coiled-coil region" evidence="4">
    <location>
        <begin position="433"/>
        <end position="886"/>
    </location>
</feature>
<dbReference type="GO" id="GO:0030705">
    <property type="term" value="P:cytoskeleton-dependent intracellular transport"/>
    <property type="evidence" value="ECO:0007669"/>
    <property type="project" value="InterPro"/>
</dbReference>
<dbReference type="PANTHER" id="PTHR18947">
    <property type="entry name" value="HOOK PROTEINS"/>
    <property type="match status" value="1"/>
</dbReference>
<feature type="compositionally biased region" description="Basic and acidic residues" evidence="5">
    <location>
        <begin position="1502"/>
        <end position="1511"/>
    </location>
</feature>
<feature type="compositionally biased region" description="Polar residues" evidence="5">
    <location>
        <begin position="1512"/>
        <end position="1522"/>
    </location>
</feature>
<feature type="compositionally biased region" description="Low complexity" evidence="5">
    <location>
        <begin position="1415"/>
        <end position="1425"/>
    </location>
</feature>
<sequence>MSEVVNMSSDPVEEFMRSALVTWVRTFESDGGGGLTYAALADGVFLYDVMQHIDGRDGGGRPVNRHPTDAASRLTNLAALLLHIKAFYQEVLNQTVVLSLPDVVKLSRAGEGVAGVEEVGRLLLLLLGCAVQSSRKEDVIDNIKKLDLDTQHCIVECIKEVTENPEAVWPAEWGQVEAVPEEQQGEAYALLVRHCRRLAQERDALNQDLLRALCGEGGEEDASQESVHHLGVQLADCKAQLRRLRQEYDEKAETALEYKDELEQTKATVAKLRQENVELVQDARAARAWRDEADIMRERAGRVEALEQEVTRYKDKMVDIEFYKTRVEELREDNRILVETKEMLEEQLASSRRRAEQVLDLENDILQLKQTINQITIERDADRERLQELMEENAQLHLSTKNSLSESATLVAQLDHLKSRQLVNGTNMGNELIGDAQTRVLKLQLENQRLEAELEQMKRDNSLGSVDKLLELEKENKRLSLKVSQLQESTQKEKVQLVEAQDESEKKHQEIQRLHQTINTVKTNSQRQIDELQQENTQLLELTETLRERQKKSTDARLVDVEAENKQLTDLNFQLQSQVSRLEYEKQQLNRLTERLRESADKLSEVEHQKTEIERENRDLHKTITALRESCERHETLEQDYTSLEVEYSRVTKMLSNMKETVAKLESAQSDKLQMQSEVERLNRSMDSLKSSSVRFADLEMEKEAQVQQINLLQKQLTSMKAERSRAEQLELDLLATTNEVQKKNRSIENIQKKLSETEKDKTELENENTKLHRTVETLKLSTKKLNELERDLTEMEGTNDRLDRENRSLQKEVSRLRNAMEVKDGLIDEAASKTSTLERDIKRLNKEVEHLRGSDNRVREVEKEKRELEQQIITERKTLNCLREDLVSEKVKTQQLTNQLDSLTADLSKLGLNANNLTAPNSDSDSDLQISRIVRSTMKLNSRYKALESMLEETLKRSVEVREEKIASLESRLSESVNRNKELRNQLLEVKSELESLRQRHQEEGASLSEDVSREVAKLRESMYRANEDKVSLENEITELKSQTASYREQVCALQSQVTSLSNQNTVMSQHNAKLQGENARLQVENTTLQSQSASLIAQNSALQSTATQMDAEKDKVRRSCDERGSRLSQLVSDHEALQRLHQQLTREYDSLIKEHNHLKSEHKTLRLEHKELKEQQSTMSASEDDLLKLREVLESEMTKLKSDSTTLANLRSEHSRLKDDFRSLFSANEKLRTEYKSLQGDYKSIKTENNTVKLRLTELSGELNEARDQMAALDVEVSKLTNKCQVLQTLNLTLEEDRRSLMSQVSLLLTQYHDLLTQTLEDKQHFHQEEKNFTDKLNNLRRGKEKLEEKIMEQYRRMDNSPSKKLSPGCVPYSKGFGVNLVRRVRRAGTELISKVPRSGRSRSRGREEGGESPDSSSLGSSSHANDSMDSGSETRRSSPNLPPSPTHNGEAGDQGTLKETQTPNNHRKSLPPALSDAFASQVLRGSISSEDVVSLRSGEASDGHHEDSLSTVTAGSSSAELRRAGSRRPVYLTEDADSVSVRDGVPDSVVDNQNRGRSSTRSSSSMSQPVANRSFSSVHSSLPASRAQTPGGGTPRASTPKTSLRKERPSDDSAPPTPRLPPRADHITSAPQVPPRARRGSSIIAPDSPISSQSTPPDLSDPKPPKPPPRPPPNEDTPLKTEKDIVDNSVWYEYGCV</sequence>
<evidence type="ECO:0000259" key="6">
    <source>
        <dbReference type="Pfam" id="PF19047"/>
    </source>
</evidence>
<protein>
    <recommendedName>
        <fullName evidence="6">HOOK N-terminal domain-containing protein</fullName>
    </recommendedName>
</protein>
<feature type="coiled-coil region" evidence="4">
    <location>
        <begin position="1332"/>
        <end position="1359"/>
    </location>
</feature>
<dbReference type="GO" id="GO:0031122">
    <property type="term" value="P:cytoplasmic microtubule organization"/>
    <property type="evidence" value="ECO:0007669"/>
    <property type="project" value="TreeGrafter"/>
</dbReference>
<reference evidence="7 8" key="1">
    <citation type="submission" date="2023-03" db="EMBL/GenBank/DDBJ databases">
        <title>High-quality genome of Scylla paramamosain provides insights in environmental adaptation.</title>
        <authorList>
            <person name="Zhang L."/>
        </authorList>
    </citation>
    <scope>NUCLEOTIDE SEQUENCE [LARGE SCALE GENOMIC DNA]</scope>
    <source>
        <strain evidence="7">LZ_2023a</strain>
        <tissue evidence="7">Muscle</tissue>
    </source>
</reference>
<dbReference type="GO" id="GO:0005737">
    <property type="term" value="C:cytoplasm"/>
    <property type="evidence" value="ECO:0007669"/>
    <property type="project" value="UniProtKB-SubCell"/>
</dbReference>
<keyword evidence="8" id="KW-1185">Reference proteome</keyword>
<feature type="region of interest" description="Disordered" evidence="5">
    <location>
        <begin position="1494"/>
        <end position="1691"/>
    </location>
</feature>
<feature type="coiled-coil region" evidence="4">
    <location>
        <begin position="234"/>
        <end position="392"/>
    </location>
</feature>
<dbReference type="EMBL" id="JARAKH010000002">
    <property type="protein sequence ID" value="KAK8405971.1"/>
    <property type="molecule type" value="Genomic_DNA"/>
</dbReference>
<feature type="region of interest" description="Disordered" evidence="5">
    <location>
        <begin position="1393"/>
        <end position="1480"/>
    </location>
</feature>
<feature type="compositionally biased region" description="Polar residues" evidence="5">
    <location>
        <begin position="1571"/>
        <end position="1591"/>
    </location>
</feature>
<evidence type="ECO:0000256" key="2">
    <source>
        <dbReference type="ARBA" id="ARBA00022490"/>
    </source>
</evidence>
<feature type="compositionally biased region" description="Basic and acidic residues" evidence="5">
    <location>
        <begin position="1680"/>
        <end position="1689"/>
    </location>
</feature>
<comment type="caution">
    <text evidence="7">The sequence shown here is derived from an EMBL/GenBank/DDBJ whole genome shotgun (WGS) entry which is preliminary data.</text>
</comment>
<dbReference type="Gene3D" id="1.10.287.1490">
    <property type="match status" value="1"/>
</dbReference>
<dbReference type="SUPFAM" id="SSF57997">
    <property type="entry name" value="Tropomyosin"/>
    <property type="match status" value="1"/>
</dbReference>
<organism evidence="7 8">
    <name type="scientific">Scylla paramamosain</name>
    <name type="common">Mud crab</name>
    <dbReference type="NCBI Taxonomy" id="85552"/>
    <lineage>
        <taxon>Eukaryota</taxon>
        <taxon>Metazoa</taxon>
        <taxon>Ecdysozoa</taxon>
        <taxon>Arthropoda</taxon>
        <taxon>Crustacea</taxon>
        <taxon>Multicrustacea</taxon>
        <taxon>Malacostraca</taxon>
        <taxon>Eumalacostraca</taxon>
        <taxon>Eucarida</taxon>
        <taxon>Decapoda</taxon>
        <taxon>Pleocyemata</taxon>
        <taxon>Brachyura</taxon>
        <taxon>Eubrachyura</taxon>
        <taxon>Portunoidea</taxon>
        <taxon>Portunidae</taxon>
        <taxon>Portuninae</taxon>
        <taxon>Scylla</taxon>
    </lineage>
</organism>
<dbReference type="PANTHER" id="PTHR18947:SF28">
    <property type="entry name" value="GIRDIN, ISOFORM A"/>
    <property type="match status" value="1"/>
</dbReference>
<feature type="coiled-coil region" evidence="4">
    <location>
        <begin position="1230"/>
        <end position="1285"/>
    </location>
</feature>
<dbReference type="CDD" id="cd22223">
    <property type="entry name" value="HkD_HkRP"/>
    <property type="match status" value="1"/>
</dbReference>